<protein>
    <recommendedName>
        <fullName evidence="5">Chitin synthase export chaperone</fullName>
    </recommendedName>
</protein>
<name>A0A7S3DRC7_9STRA</name>
<keyword evidence="3" id="KW-0732">Signal</keyword>
<feature type="transmembrane region" description="Helical" evidence="2">
    <location>
        <begin position="39"/>
        <end position="59"/>
    </location>
</feature>
<reference evidence="4" key="1">
    <citation type="submission" date="2021-01" db="EMBL/GenBank/DDBJ databases">
        <authorList>
            <person name="Corre E."/>
            <person name="Pelletier E."/>
            <person name="Niang G."/>
            <person name="Scheremetjew M."/>
            <person name="Finn R."/>
            <person name="Kale V."/>
            <person name="Holt S."/>
            <person name="Cochrane G."/>
            <person name="Meng A."/>
            <person name="Brown T."/>
            <person name="Cohen L."/>
        </authorList>
    </citation>
    <scope>NUCLEOTIDE SEQUENCE</scope>
    <source>
        <strain evidence="4">CCMP125</strain>
    </source>
</reference>
<feature type="transmembrane region" description="Helical" evidence="2">
    <location>
        <begin position="192"/>
        <end position="211"/>
    </location>
</feature>
<feature type="compositionally biased region" description="Low complexity" evidence="1">
    <location>
        <begin position="273"/>
        <end position="288"/>
    </location>
</feature>
<evidence type="ECO:0000256" key="1">
    <source>
        <dbReference type="SAM" id="MobiDB-lite"/>
    </source>
</evidence>
<feature type="region of interest" description="Disordered" evidence="1">
    <location>
        <begin position="273"/>
        <end position="306"/>
    </location>
</feature>
<feature type="compositionally biased region" description="Polar residues" evidence="1">
    <location>
        <begin position="296"/>
        <end position="306"/>
    </location>
</feature>
<feature type="signal peptide" evidence="3">
    <location>
        <begin position="1"/>
        <end position="28"/>
    </location>
</feature>
<evidence type="ECO:0000256" key="3">
    <source>
        <dbReference type="SAM" id="SignalP"/>
    </source>
</evidence>
<dbReference type="EMBL" id="HBHT01022227">
    <property type="protein sequence ID" value="CAD9972254.1"/>
    <property type="molecule type" value="Transcribed_RNA"/>
</dbReference>
<feature type="chain" id="PRO_5030789571" description="Chitin synthase export chaperone" evidence="3">
    <location>
        <begin position="29"/>
        <end position="306"/>
    </location>
</feature>
<evidence type="ECO:0008006" key="5">
    <source>
        <dbReference type="Google" id="ProtNLM"/>
    </source>
</evidence>
<gene>
    <name evidence="4" type="ORF">APAL1065_LOCUS14904</name>
</gene>
<keyword evidence="2" id="KW-0472">Membrane</keyword>
<sequence length="306" mass="32897">MYSAACSKRGVLFILLLGFLLQSIIVVASEFFTYQTPTFEHYCFVGSACLMLFCMKLLYVDDSSIYAEDHALMVNKVSAFLFNVGQFSLLLSTTVLGSGLNLLTHDYLAATQALPGPSKNLVCGGFSAVLFSTFFVKSMHLKRVPADGRGQCLFITAYLIQAMTLLAVVGVTAAMCTGNVNGVLAALMESDILLLFSLSGAAFVVVLMHWLDEGVELALYGTSEASRSFRVHPFGFWWCLKPDQDNYYERSMVGASEDPSVISDAGFGTSELSVGESTTGLSTTTPLLGGSGPRDYSSTLGSPELV</sequence>
<feature type="transmembrane region" description="Helical" evidence="2">
    <location>
        <begin position="118"/>
        <end position="136"/>
    </location>
</feature>
<accession>A0A7S3DRC7</accession>
<evidence type="ECO:0000256" key="2">
    <source>
        <dbReference type="SAM" id="Phobius"/>
    </source>
</evidence>
<dbReference type="AlphaFoldDB" id="A0A7S3DRC7"/>
<keyword evidence="2" id="KW-0812">Transmembrane</keyword>
<keyword evidence="2" id="KW-1133">Transmembrane helix</keyword>
<feature type="transmembrane region" description="Helical" evidence="2">
    <location>
        <begin position="80"/>
        <end position="98"/>
    </location>
</feature>
<evidence type="ECO:0000313" key="4">
    <source>
        <dbReference type="EMBL" id="CAD9972254.1"/>
    </source>
</evidence>
<feature type="transmembrane region" description="Helical" evidence="2">
    <location>
        <begin position="157"/>
        <end position="180"/>
    </location>
</feature>
<organism evidence="4">
    <name type="scientific">Entomoneis paludosa</name>
    <dbReference type="NCBI Taxonomy" id="265537"/>
    <lineage>
        <taxon>Eukaryota</taxon>
        <taxon>Sar</taxon>
        <taxon>Stramenopiles</taxon>
        <taxon>Ochrophyta</taxon>
        <taxon>Bacillariophyta</taxon>
        <taxon>Bacillariophyceae</taxon>
        <taxon>Bacillariophycidae</taxon>
        <taxon>Entomoneidaceae</taxon>
        <taxon>Entomoneis</taxon>
    </lineage>
</organism>
<proteinExistence type="predicted"/>